<dbReference type="Pfam" id="PF00725">
    <property type="entry name" value="3HCDH"/>
    <property type="match status" value="1"/>
</dbReference>
<evidence type="ECO:0000256" key="8">
    <source>
        <dbReference type="ARBA" id="ARBA00023027"/>
    </source>
</evidence>
<evidence type="ECO:0000256" key="9">
    <source>
        <dbReference type="ARBA" id="ARBA00023098"/>
    </source>
</evidence>
<dbReference type="InterPro" id="IPR029045">
    <property type="entry name" value="ClpP/crotonase-like_dom_sf"/>
</dbReference>
<dbReference type="InterPro" id="IPR001753">
    <property type="entry name" value="Enoyl-CoA_hydra/iso"/>
</dbReference>
<keyword evidence="10" id="KW-0456">Lyase</keyword>
<dbReference type="InterPro" id="IPR006108">
    <property type="entry name" value="3HC_DH_C"/>
</dbReference>
<dbReference type="Proteomes" id="UP001319827">
    <property type="component" value="Chromosome"/>
</dbReference>
<dbReference type="InterPro" id="IPR008927">
    <property type="entry name" value="6-PGluconate_DH-like_C_sf"/>
</dbReference>
<dbReference type="InterPro" id="IPR006176">
    <property type="entry name" value="3-OHacyl-CoA_DH_NAD-bd"/>
</dbReference>
<dbReference type="Pfam" id="PF02737">
    <property type="entry name" value="3HCDH_N"/>
    <property type="match status" value="1"/>
</dbReference>
<organism evidence="15 16">
    <name type="scientific">Desulfuromonas versatilis</name>
    <dbReference type="NCBI Taxonomy" id="2802975"/>
    <lineage>
        <taxon>Bacteria</taxon>
        <taxon>Pseudomonadati</taxon>
        <taxon>Thermodesulfobacteriota</taxon>
        <taxon>Desulfuromonadia</taxon>
        <taxon>Desulfuromonadales</taxon>
        <taxon>Desulfuromonadaceae</taxon>
        <taxon>Desulfuromonas</taxon>
    </lineage>
</organism>
<dbReference type="PROSITE" id="PS00067">
    <property type="entry name" value="3HCDH"/>
    <property type="match status" value="1"/>
</dbReference>
<evidence type="ECO:0000256" key="3">
    <source>
        <dbReference type="ARBA" id="ARBA00008750"/>
    </source>
</evidence>
<protein>
    <recommendedName>
        <fullName evidence="4">enoyl-CoA hydratase</fullName>
        <ecNumber evidence="4">4.2.1.17</ecNumber>
    </recommendedName>
</protein>
<evidence type="ECO:0000256" key="1">
    <source>
        <dbReference type="ARBA" id="ARBA00005005"/>
    </source>
</evidence>
<dbReference type="Gene3D" id="3.40.50.720">
    <property type="entry name" value="NAD(P)-binding Rossmann-like Domain"/>
    <property type="match status" value="1"/>
</dbReference>
<keyword evidence="6" id="KW-0442">Lipid degradation</keyword>
<feature type="domain" description="3-hydroxyacyl-CoA dehydrogenase C-terminal" evidence="13">
    <location>
        <begin position="507"/>
        <end position="601"/>
    </location>
</feature>
<reference evidence="15 16" key="1">
    <citation type="journal article" date="2016" name="C (Basel)">
        <title>Selective Growth of and Electricity Production by Marine Exoelectrogenic Bacteria in Self-Aggregated Hydrogel of Microbially Reduced Graphene Oxide.</title>
        <authorList>
            <person name="Yoshida N."/>
            <person name="Goto Y."/>
            <person name="Miyata Y."/>
        </authorList>
    </citation>
    <scope>NUCLEOTIDE SEQUENCE [LARGE SCALE GENOMIC DNA]</scope>
    <source>
        <strain evidence="15 16">NIT-T3</strain>
    </source>
</reference>
<keyword evidence="5" id="KW-0276">Fatty acid metabolism</keyword>
<evidence type="ECO:0000256" key="10">
    <source>
        <dbReference type="ARBA" id="ARBA00023239"/>
    </source>
</evidence>
<sequence>MSGKILQSLLPREMEQGPLRAGAETSVQAWANWHLARDEDGVAWLFFDKAGSSVNLLGEEVLRELGEILEGLSADPPRGVVLRSVKPAGFCAGADIAEFRHLGGQDAIGEKLTGAHAVADRLAALPFPSVAVIHGPCLGGGLELALCCRYRLAVPGARLGLPEILLGLHPGLGGTARLTHLIDPLEAMTLMLTGKTLDARRAHGLGLVDALVEERHIREAVRAALSGGIEAQRSDLKDRLLTTRPARQLEARQMRAKAAAKAPPQHYPAPEALISLWEEHGGDPETMRRAEIPSFAGLLTGKTAQNLVRVFFLREKLKKLAGAGRSEIAHLHVIGAGAMGGEIAGWCALQGLRVSLYDPQPETVARAVGKTAELCRKKHFSAARTREVLDRLIPDLRNRGAARADLVIEAVPEKLEIKRQVYREIEPQLKPGALLATNTSSIPLEQLREALEDPGRLVGLHFFNPVARMQLVEVVHHDAVRPEALELARALVGRIDRLPVPVASAPGFLVNRALTPYLVEAMLLLGEGVAAETIDRAALEFGMPVGPVELADRVGLDICLSVAELLQGQLGPAAGQVPGWFRDKVERGELGRKSGQGFYRWKEGEPQKEEETALAGPQLLERLLLPMLNACMACLREGIVADEELLDGAMIFGTGFAPFRGGPLRYARTRGFAKIREALEALARTHGERFRPDPGWTERD</sequence>
<comment type="pathway">
    <text evidence="1">Lipid metabolism; fatty acid beta-oxidation.</text>
</comment>
<feature type="domain" description="3-hydroxyacyl-CoA dehydrogenase NAD binding" evidence="14">
    <location>
        <begin position="332"/>
        <end position="503"/>
    </location>
</feature>
<dbReference type="Gene3D" id="1.10.1040.50">
    <property type="match status" value="1"/>
</dbReference>
<evidence type="ECO:0000256" key="12">
    <source>
        <dbReference type="ARBA" id="ARBA00049556"/>
    </source>
</evidence>
<dbReference type="EC" id="4.2.1.17" evidence="4"/>
<gene>
    <name evidence="15" type="ORF">DESUT3_13470</name>
</gene>
<dbReference type="RefSeq" id="WP_221251707.1">
    <property type="nucleotide sequence ID" value="NZ_AP024355.1"/>
</dbReference>
<comment type="similarity">
    <text evidence="2">In the central section; belongs to the 3-hydroxyacyl-CoA dehydrogenase family.</text>
</comment>
<evidence type="ECO:0000313" key="16">
    <source>
        <dbReference type="Proteomes" id="UP001319827"/>
    </source>
</evidence>
<dbReference type="EMBL" id="AP024355">
    <property type="protein sequence ID" value="BCR04278.1"/>
    <property type="molecule type" value="Genomic_DNA"/>
</dbReference>
<dbReference type="SUPFAM" id="SSF52096">
    <property type="entry name" value="ClpP/crotonase"/>
    <property type="match status" value="1"/>
</dbReference>
<dbReference type="InterPro" id="IPR006180">
    <property type="entry name" value="3-OHacyl-CoA_DH_CS"/>
</dbReference>
<evidence type="ECO:0000256" key="4">
    <source>
        <dbReference type="ARBA" id="ARBA00012076"/>
    </source>
</evidence>
<evidence type="ECO:0000256" key="11">
    <source>
        <dbReference type="ARBA" id="ARBA00023268"/>
    </source>
</evidence>
<keyword evidence="8" id="KW-0520">NAD</keyword>
<keyword evidence="7" id="KW-0560">Oxidoreductase</keyword>
<evidence type="ECO:0000259" key="13">
    <source>
        <dbReference type="Pfam" id="PF00725"/>
    </source>
</evidence>
<name>A0ABM8HNC2_9BACT</name>
<evidence type="ECO:0000256" key="6">
    <source>
        <dbReference type="ARBA" id="ARBA00022963"/>
    </source>
</evidence>
<dbReference type="PANTHER" id="PTHR43612">
    <property type="entry name" value="TRIFUNCTIONAL ENZYME SUBUNIT ALPHA"/>
    <property type="match status" value="1"/>
</dbReference>
<dbReference type="Pfam" id="PF00378">
    <property type="entry name" value="ECH_1"/>
    <property type="match status" value="1"/>
</dbReference>
<evidence type="ECO:0000256" key="5">
    <source>
        <dbReference type="ARBA" id="ARBA00022832"/>
    </source>
</evidence>
<keyword evidence="16" id="KW-1185">Reference proteome</keyword>
<keyword evidence="11" id="KW-0511">Multifunctional enzyme</keyword>
<evidence type="ECO:0000259" key="14">
    <source>
        <dbReference type="Pfam" id="PF02737"/>
    </source>
</evidence>
<comment type="similarity">
    <text evidence="3">In the N-terminal section; belongs to the enoyl-CoA hydratase/isomerase family.</text>
</comment>
<reference evidence="15 16" key="2">
    <citation type="journal article" date="2021" name="Int. J. Syst. Evol. Microbiol.">
        <title>Isolation and Polyphasic Characterization of Desulfuromonas versatilis sp. Nov., an Electrogenic Bacteria Capable of Versatile Metabolism Isolated from a Graphene Oxide-Reducing Enrichment Culture.</title>
        <authorList>
            <person name="Xie L."/>
            <person name="Yoshida N."/>
            <person name="Ishii S."/>
            <person name="Meng L."/>
        </authorList>
    </citation>
    <scope>NUCLEOTIDE SEQUENCE [LARGE SCALE GENOMIC DNA]</scope>
    <source>
        <strain evidence="15 16">NIT-T3</strain>
    </source>
</reference>
<proteinExistence type="inferred from homology"/>
<dbReference type="InterPro" id="IPR036291">
    <property type="entry name" value="NAD(P)-bd_dom_sf"/>
</dbReference>
<dbReference type="PANTHER" id="PTHR43612:SF3">
    <property type="entry name" value="TRIFUNCTIONAL ENZYME SUBUNIT ALPHA, MITOCHONDRIAL"/>
    <property type="match status" value="1"/>
</dbReference>
<dbReference type="InterPro" id="IPR050136">
    <property type="entry name" value="FA_oxidation_alpha_subunit"/>
</dbReference>
<dbReference type="CDD" id="cd06558">
    <property type="entry name" value="crotonase-like"/>
    <property type="match status" value="1"/>
</dbReference>
<dbReference type="Gene3D" id="3.90.226.10">
    <property type="entry name" value="2-enoyl-CoA Hydratase, Chain A, domain 1"/>
    <property type="match status" value="1"/>
</dbReference>
<comment type="catalytic activity">
    <reaction evidence="12">
        <text>a (3S)-3-hydroxyacyl-CoA + NAD(+) = a 3-oxoacyl-CoA + NADH + H(+)</text>
        <dbReference type="Rhea" id="RHEA:22432"/>
        <dbReference type="ChEBI" id="CHEBI:15378"/>
        <dbReference type="ChEBI" id="CHEBI:57318"/>
        <dbReference type="ChEBI" id="CHEBI:57540"/>
        <dbReference type="ChEBI" id="CHEBI:57945"/>
        <dbReference type="ChEBI" id="CHEBI:90726"/>
        <dbReference type="EC" id="1.1.1.35"/>
    </reaction>
</comment>
<dbReference type="SUPFAM" id="SSF51735">
    <property type="entry name" value="NAD(P)-binding Rossmann-fold domains"/>
    <property type="match status" value="1"/>
</dbReference>
<evidence type="ECO:0000256" key="7">
    <source>
        <dbReference type="ARBA" id="ARBA00023002"/>
    </source>
</evidence>
<accession>A0ABM8HNC2</accession>
<evidence type="ECO:0000256" key="2">
    <source>
        <dbReference type="ARBA" id="ARBA00007005"/>
    </source>
</evidence>
<keyword evidence="9" id="KW-0443">Lipid metabolism</keyword>
<evidence type="ECO:0000313" key="15">
    <source>
        <dbReference type="EMBL" id="BCR04278.1"/>
    </source>
</evidence>
<dbReference type="SUPFAM" id="SSF48179">
    <property type="entry name" value="6-phosphogluconate dehydrogenase C-terminal domain-like"/>
    <property type="match status" value="2"/>
</dbReference>